<name>A0A3E0EMP2_9FLAO</name>
<proteinExistence type="predicted"/>
<dbReference type="Proteomes" id="UP000257136">
    <property type="component" value="Unassembled WGS sequence"/>
</dbReference>
<dbReference type="EMBL" id="QUNI01000006">
    <property type="protein sequence ID" value="REG98416.1"/>
    <property type="molecule type" value="Genomic_DNA"/>
</dbReference>
<accession>A0A3E0EMP2</accession>
<evidence type="ECO:0000313" key="1">
    <source>
        <dbReference type="EMBL" id="REG98416.1"/>
    </source>
</evidence>
<keyword evidence="2" id="KW-1185">Reference proteome</keyword>
<sequence>MFKVIRWGFLLLKEFVFKIISKTRFLVIFTRNPKDIIQDILKIITN</sequence>
<gene>
    <name evidence="1" type="ORF">C8P67_1066</name>
</gene>
<reference evidence="1 2" key="1">
    <citation type="submission" date="2018-08" db="EMBL/GenBank/DDBJ databases">
        <title>Genomic Encyclopedia of Archaeal and Bacterial Type Strains, Phase II (KMG-II): from individual species to whole genera.</title>
        <authorList>
            <person name="Goeker M."/>
        </authorList>
    </citation>
    <scope>NUCLEOTIDE SEQUENCE [LARGE SCALE GENOMIC DNA]</scope>
    <source>
        <strain evidence="1 2">DSM 100880</strain>
    </source>
</reference>
<protein>
    <submittedName>
        <fullName evidence="1">Uncharacterized protein</fullName>
    </submittedName>
</protein>
<dbReference type="AlphaFoldDB" id="A0A3E0EMP2"/>
<organism evidence="1 2">
    <name type="scientific">Flavobacterium aquicola</name>
    <dbReference type="NCBI Taxonomy" id="1682742"/>
    <lineage>
        <taxon>Bacteria</taxon>
        <taxon>Pseudomonadati</taxon>
        <taxon>Bacteroidota</taxon>
        <taxon>Flavobacteriia</taxon>
        <taxon>Flavobacteriales</taxon>
        <taxon>Flavobacteriaceae</taxon>
        <taxon>Flavobacterium</taxon>
    </lineage>
</organism>
<evidence type="ECO:0000313" key="2">
    <source>
        <dbReference type="Proteomes" id="UP000257136"/>
    </source>
</evidence>
<comment type="caution">
    <text evidence="1">The sequence shown here is derived from an EMBL/GenBank/DDBJ whole genome shotgun (WGS) entry which is preliminary data.</text>
</comment>